<reference evidence="1 2" key="1">
    <citation type="submission" date="2020-05" db="EMBL/GenBank/DDBJ databases">
        <title>Genetic diversity of Pseudomonas cichorii.</title>
        <authorList>
            <person name="Tani S."/>
            <person name="Yagi H."/>
            <person name="Hashimoto S."/>
            <person name="Iiyama K."/>
            <person name="Furuya N."/>
        </authorList>
    </citation>
    <scope>NUCLEOTIDE SEQUENCE [LARGE SCALE GENOMIC DNA]</scope>
    <source>
        <strain evidence="1 2">LMG 2162</strain>
    </source>
</reference>
<keyword evidence="2" id="KW-1185">Reference proteome</keyword>
<gene>
    <name evidence="1" type="ORF">PSCICP_24020</name>
</gene>
<dbReference type="RefSeq" id="WP_159918418.1">
    <property type="nucleotide sequence ID" value="NZ_BLVX01000007.1"/>
</dbReference>
<name>A0ABQ1DN30_PSECI</name>
<comment type="caution">
    <text evidence="1">The sequence shown here is derived from an EMBL/GenBank/DDBJ whole genome shotgun (WGS) entry which is preliminary data.</text>
</comment>
<accession>A0ABQ1DN30</accession>
<dbReference type="Proteomes" id="UP000614982">
    <property type="component" value="Unassembled WGS sequence"/>
</dbReference>
<evidence type="ECO:0000313" key="2">
    <source>
        <dbReference type="Proteomes" id="UP000614982"/>
    </source>
</evidence>
<proteinExistence type="predicted"/>
<dbReference type="EMBL" id="BLWA01000005">
    <property type="protein sequence ID" value="GFM92430.1"/>
    <property type="molecule type" value="Genomic_DNA"/>
</dbReference>
<protein>
    <submittedName>
        <fullName evidence="1">Uncharacterized protein</fullName>
    </submittedName>
</protein>
<organism evidence="1 2">
    <name type="scientific">Pseudomonas cichorii</name>
    <dbReference type="NCBI Taxonomy" id="36746"/>
    <lineage>
        <taxon>Bacteria</taxon>
        <taxon>Pseudomonadati</taxon>
        <taxon>Pseudomonadota</taxon>
        <taxon>Gammaproteobacteria</taxon>
        <taxon>Pseudomonadales</taxon>
        <taxon>Pseudomonadaceae</taxon>
        <taxon>Pseudomonas</taxon>
    </lineage>
</organism>
<evidence type="ECO:0000313" key="1">
    <source>
        <dbReference type="EMBL" id="GFM92430.1"/>
    </source>
</evidence>
<sequence length="94" mass="9774">MKCIQVSPLIPEAFESFLKRRTQLSGSAPRLVAGIVWTTGAGATGVSGKQTAKQAIELHDRHSMGGNAPMVEPPALAGCLIVSMAAIAGIIPRH</sequence>